<keyword evidence="3" id="KW-0540">Nuclease</keyword>
<evidence type="ECO:0000256" key="3">
    <source>
        <dbReference type="ARBA" id="ARBA00022722"/>
    </source>
</evidence>
<dbReference type="RefSeq" id="WP_393010334.1">
    <property type="nucleotide sequence ID" value="NZ_JAZAQF010000012.1"/>
</dbReference>
<evidence type="ECO:0000256" key="2">
    <source>
        <dbReference type="ARBA" id="ARBA00019841"/>
    </source>
</evidence>
<dbReference type="GO" id="GO:0004527">
    <property type="term" value="F:exonuclease activity"/>
    <property type="evidence" value="ECO:0007669"/>
    <property type="project" value="UniProtKB-KW"/>
</dbReference>
<dbReference type="PANTHER" id="PTHR30255">
    <property type="entry name" value="SINGLE-STRANDED-DNA-SPECIFIC EXONUCLEASE RECJ"/>
    <property type="match status" value="1"/>
</dbReference>
<reference evidence="10" key="1">
    <citation type="journal article" date="2024" name="Algal Res.">
        <title>Biochemical, toxicological and genomic investigation of a high-biomass producing Limnothrix strain isolated from Italian shallow drinking water reservoir.</title>
        <authorList>
            <person name="Simonazzi M."/>
            <person name="Shishido T.K."/>
            <person name="Delbaje E."/>
            <person name="Wahlsten M."/>
            <person name="Fewer D.P."/>
            <person name="Sivonen K."/>
            <person name="Pezzolesi L."/>
            <person name="Pistocchi R."/>
        </authorList>
    </citation>
    <scope>NUCLEOTIDE SEQUENCE [LARGE SCALE GENOMIC DNA]</scope>
    <source>
        <strain evidence="10">LRLZ20PSL1</strain>
    </source>
</reference>
<organism evidence="9 10">
    <name type="scientific">Limnothrix redekei LRLZ20PSL1</name>
    <dbReference type="NCBI Taxonomy" id="3112953"/>
    <lineage>
        <taxon>Bacteria</taxon>
        <taxon>Bacillati</taxon>
        <taxon>Cyanobacteriota</taxon>
        <taxon>Cyanophyceae</taxon>
        <taxon>Pseudanabaenales</taxon>
        <taxon>Pseudanabaenaceae</taxon>
        <taxon>Limnothrix</taxon>
    </lineage>
</organism>
<protein>
    <recommendedName>
        <fullName evidence="2">Single-stranded-DNA-specific exonuclease RecJ</fullName>
    </recommendedName>
</protein>
<dbReference type="Pfam" id="PF17768">
    <property type="entry name" value="RecJ_OB"/>
    <property type="match status" value="1"/>
</dbReference>
<dbReference type="EMBL" id="JAZAQF010000012">
    <property type="protein sequence ID" value="MFG3816436.1"/>
    <property type="molecule type" value="Genomic_DNA"/>
</dbReference>
<dbReference type="Pfam" id="PF01368">
    <property type="entry name" value="DHH"/>
    <property type="match status" value="1"/>
</dbReference>
<proteinExistence type="inferred from homology"/>
<dbReference type="InterPro" id="IPR003156">
    <property type="entry name" value="DHHA1_dom"/>
</dbReference>
<evidence type="ECO:0000256" key="5">
    <source>
        <dbReference type="ARBA" id="ARBA00022839"/>
    </source>
</evidence>
<dbReference type="InterPro" id="IPR004610">
    <property type="entry name" value="RecJ"/>
</dbReference>
<evidence type="ECO:0000259" key="8">
    <source>
        <dbReference type="Pfam" id="PF17768"/>
    </source>
</evidence>
<evidence type="ECO:0000256" key="4">
    <source>
        <dbReference type="ARBA" id="ARBA00022801"/>
    </source>
</evidence>
<dbReference type="Pfam" id="PF02272">
    <property type="entry name" value="DHHA1"/>
    <property type="match status" value="1"/>
</dbReference>
<keyword evidence="10" id="KW-1185">Reference proteome</keyword>
<dbReference type="NCBIfam" id="TIGR00644">
    <property type="entry name" value="recJ"/>
    <property type="match status" value="1"/>
</dbReference>
<comment type="similarity">
    <text evidence="1">Belongs to the RecJ family.</text>
</comment>
<comment type="caution">
    <text evidence="9">The sequence shown here is derived from an EMBL/GenBank/DDBJ whole genome shotgun (WGS) entry which is preliminary data.</text>
</comment>
<evidence type="ECO:0000256" key="1">
    <source>
        <dbReference type="ARBA" id="ARBA00005915"/>
    </source>
</evidence>
<feature type="domain" description="DHHA1" evidence="7">
    <location>
        <begin position="380"/>
        <end position="473"/>
    </location>
</feature>
<evidence type="ECO:0000313" key="9">
    <source>
        <dbReference type="EMBL" id="MFG3816436.1"/>
    </source>
</evidence>
<dbReference type="Gene3D" id="3.90.1640.30">
    <property type="match status" value="1"/>
</dbReference>
<evidence type="ECO:0000259" key="7">
    <source>
        <dbReference type="Pfam" id="PF02272"/>
    </source>
</evidence>
<name>A0ABW7C927_9CYAN</name>
<dbReference type="Proteomes" id="UP001604335">
    <property type="component" value="Unassembled WGS sequence"/>
</dbReference>
<evidence type="ECO:0000259" key="6">
    <source>
        <dbReference type="Pfam" id="PF01368"/>
    </source>
</evidence>
<keyword evidence="4" id="KW-0378">Hydrolase</keyword>
<dbReference type="InterPro" id="IPR038763">
    <property type="entry name" value="DHH_sf"/>
</dbReference>
<sequence>MDFEAAWQFPIEPPPADWVAAVQSMLDRLDAVQVGNPKATDLKESRSPQGDRARWLAQALWERGWRDPSTLAGWLSAEHYQLMGPEGFGSEMARAIARLVLAHERGDRVAIWGDFDADGVTATAVLWDGLGQFFPQGDRLTYFVPDRLKESHGLSRSGLAALAAAGWQLIVTCDTGSTNLAELAIARDLGLEVIVTDHHSLPDQRPDLVALVNPRALPIDSPLASLSGVAVAYKLVEALYQALPTVPQQPLAALLDLVAIGLIADLVELRGDARYLAQVGLQHLQKTDRPGLQLLLERCKKTGDRPSDIAFGLGPRINAASRIYGDAHFCIELLTSRDRDRCRQLADQVEAANSRRKALQNDVLWRARSRLAAADWSTTAVIVLAEAGWPLGVLGLVAGQLVQEFNRPVVLLTLEGDMAKGSARSLPGLDFYEVLKHQTHLLDRFGGHPLAAGLALPVANLDLFTQALEREVRQRCPARSPRPITADLTVTVADLLLDRGRALFQALKWLEPCGMGNPAPRLLIRQVRFQNLQVRRLYLGAQKLRYLYTRFEIQDDSATEPFPGIWWDCLPEAIPKGSCDLVAELDFNARDKCYQLRPLAVRPADRPLVRDLAGTIPVWDYRQGLPAAELPSPTAMLWVDQCPTRWEDWQQIARQALDDQRPIALTYQPIVEPSPDRTWQTLLGMAKYLSRTGQPVDRAVLSARLALSPQAIELGLNALAAIGLNPMEQDGHLRFQPQALDAMEPEATTRSRAIAQFWAIVQEERFHHQYFATMPPAALQDLDPRLQPH</sequence>
<dbReference type="InterPro" id="IPR051673">
    <property type="entry name" value="SSDNA_exonuclease_RecJ"/>
</dbReference>
<evidence type="ECO:0000313" key="10">
    <source>
        <dbReference type="Proteomes" id="UP001604335"/>
    </source>
</evidence>
<gene>
    <name evidence="9" type="primary">recJ</name>
    <name evidence="9" type="ORF">VPK24_02215</name>
</gene>
<dbReference type="PANTHER" id="PTHR30255:SF2">
    <property type="entry name" value="SINGLE-STRANDED-DNA-SPECIFIC EXONUCLEASE RECJ"/>
    <property type="match status" value="1"/>
</dbReference>
<dbReference type="Gene3D" id="3.10.310.30">
    <property type="match status" value="1"/>
</dbReference>
<accession>A0ABW7C927</accession>
<dbReference type="InterPro" id="IPR041122">
    <property type="entry name" value="RecJ_OB"/>
</dbReference>
<keyword evidence="5 9" id="KW-0269">Exonuclease</keyword>
<dbReference type="InterPro" id="IPR001667">
    <property type="entry name" value="DDH_dom"/>
</dbReference>
<feature type="domain" description="DDH" evidence="6">
    <location>
        <begin position="108"/>
        <end position="261"/>
    </location>
</feature>
<feature type="domain" description="RecJ OB" evidence="8">
    <location>
        <begin position="502"/>
        <end position="588"/>
    </location>
</feature>
<dbReference type="SUPFAM" id="SSF64182">
    <property type="entry name" value="DHH phosphoesterases"/>
    <property type="match status" value="1"/>
</dbReference>